<dbReference type="Proteomes" id="UP000318717">
    <property type="component" value="Unassembled WGS sequence"/>
</dbReference>
<organism evidence="1 2">
    <name type="scientific">Vibrio inusitatus NBRC 102082</name>
    <dbReference type="NCBI Taxonomy" id="1219070"/>
    <lineage>
        <taxon>Bacteria</taxon>
        <taxon>Pseudomonadati</taxon>
        <taxon>Pseudomonadota</taxon>
        <taxon>Gammaproteobacteria</taxon>
        <taxon>Vibrionales</taxon>
        <taxon>Vibrionaceae</taxon>
        <taxon>Vibrio</taxon>
    </lineage>
</organism>
<evidence type="ECO:0000313" key="1">
    <source>
        <dbReference type="EMBL" id="GEA51631.1"/>
    </source>
</evidence>
<dbReference type="EMBL" id="BJLF01000011">
    <property type="protein sequence ID" value="GEA51631.1"/>
    <property type="molecule type" value="Genomic_DNA"/>
</dbReference>
<keyword evidence="2" id="KW-1185">Reference proteome</keyword>
<gene>
    <name evidence="1" type="ORF">VIN01S_24350</name>
</gene>
<reference evidence="1 2" key="1">
    <citation type="submission" date="2019-06" db="EMBL/GenBank/DDBJ databases">
        <title>Whole genome shotgun sequence of Vibrio inusitatus NBRC 102082.</title>
        <authorList>
            <person name="Hosoyama A."/>
            <person name="Uohara A."/>
            <person name="Ohji S."/>
            <person name="Ichikawa N."/>
        </authorList>
    </citation>
    <scope>NUCLEOTIDE SEQUENCE [LARGE SCALE GENOMIC DNA]</scope>
    <source>
        <strain evidence="1 2">NBRC 102082</strain>
    </source>
</reference>
<proteinExistence type="predicted"/>
<protein>
    <submittedName>
        <fullName evidence="1">Uncharacterized protein</fullName>
    </submittedName>
</protein>
<dbReference type="AlphaFoldDB" id="A0A4Y3HXD1"/>
<sequence length="51" mass="5744">MVKADTISQNIDMQSLFVTVSLYLYQPIKIENTVENRLSEDTKATLPIEAA</sequence>
<name>A0A4Y3HXD1_9VIBR</name>
<comment type="caution">
    <text evidence="1">The sequence shown here is derived from an EMBL/GenBank/DDBJ whole genome shotgun (WGS) entry which is preliminary data.</text>
</comment>
<evidence type="ECO:0000313" key="2">
    <source>
        <dbReference type="Proteomes" id="UP000318717"/>
    </source>
</evidence>
<accession>A0A4Y3HXD1</accession>